<protein>
    <submittedName>
        <fullName evidence="9">Satratoxin biosynthesis SC1 cluster protein</fullName>
    </submittedName>
</protein>
<evidence type="ECO:0000259" key="8">
    <source>
        <dbReference type="Pfam" id="PF20684"/>
    </source>
</evidence>
<feature type="compositionally biased region" description="Polar residues" evidence="6">
    <location>
        <begin position="288"/>
        <end position="302"/>
    </location>
</feature>
<accession>A0A8H8QUJ8</accession>
<dbReference type="GeneID" id="41989184"/>
<feature type="region of interest" description="Disordered" evidence="6">
    <location>
        <begin position="288"/>
        <end position="312"/>
    </location>
</feature>
<feature type="transmembrane region" description="Helical" evidence="7">
    <location>
        <begin position="12"/>
        <end position="32"/>
    </location>
</feature>
<keyword evidence="2 7" id="KW-0812">Transmembrane</keyword>
<evidence type="ECO:0000256" key="2">
    <source>
        <dbReference type="ARBA" id="ARBA00022692"/>
    </source>
</evidence>
<dbReference type="Pfam" id="PF20684">
    <property type="entry name" value="Fung_rhodopsin"/>
    <property type="match status" value="1"/>
</dbReference>
<dbReference type="InterPro" id="IPR052337">
    <property type="entry name" value="SAT4-like"/>
</dbReference>
<sequence>MGNTSAQSQAATTSSTVVIILAIISVILRFVTRRINKIGLGPDDWWILIGLSSTILIGGLLLYGVISDPSGGQFVDRDSPTFDYAQHVTYLKVTFTTAVLYFTVVTSIKISILLMYRRVFSIEKFRRQSFVVGGVVVLWWFVGTLLTILGCLPIHRFWVGPSAGGYCFDLNIFWTGMGVAELVIDTVILVLPIGIVVKLWMPLQQKILVIGIFLLGGFVIITGLIRVVLGYKPGSRNAAFPKAELWSAIHIGIAIVCACLPTLRPLLSRATASASSLSHRMYGTRSGTSITRDYTGTSNAGPKNTGPGRKPEELALKNMSNVSSPIDPHADTIRLTGEGGKLSAYNQSESIFGLSNSRENV</sequence>
<dbReference type="InterPro" id="IPR049326">
    <property type="entry name" value="Rhodopsin_dom_fungi"/>
</dbReference>
<keyword evidence="3 7" id="KW-1133">Transmembrane helix</keyword>
<keyword evidence="4 7" id="KW-0472">Membrane</keyword>
<feature type="transmembrane region" description="Helical" evidence="7">
    <location>
        <begin position="44"/>
        <end position="66"/>
    </location>
</feature>
<gene>
    <name evidence="9" type="primary">SAT4_4</name>
    <name evidence="9" type="ORF">LHYA1_G008986</name>
</gene>
<dbReference type="PANTHER" id="PTHR33048:SF47">
    <property type="entry name" value="INTEGRAL MEMBRANE PROTEIN-RELATED"/>
    <property type="match status" value="1"/>
</dbReference>
<reference evidence="9 10" key="1">
    <citation type="submission" date="2018-05" db="EMBL/GenBank/DDBJ databases">
        <title>Genome sequencing and assembly of the regulated plant pathogen Lachnellula willkommii and related sister species for the development of diagnostic species identification markers.</title>
        <authorList>
            <person name="Giroux E."/>
            <person name="Bilodeau G."/>
        </authorList>
    </citation>
    <scope>NUCLEOTIDE SEQUENCE [LARGE SCALE GENOMIC DNA]</scope>
    <source>
        <strain evidence="9 10">CBS 185.66</strain>
    </source>
</reference>
<evidence type="ECO:0000313" key="9">
    <source>
        <dbReference type="EMBL" id="TVY22386.1"/>
    </source>
</evidence>
<dbReference type="RefSeq" id="XP_031001174.1">
    <property type="nucleotide sequence ID" value="XM_031153890.1"/>
</dbReference>
<feature type="transmembrane region" description="Helical" evidence="7">
    <location>
        <begin position="172"/>
        <end position="195"/>
    </location>
</feature>
<evidence type="ECO:0000256" key="3">
    <source>
        <dbReference type="ARBA" id="ARBA00022989"/>
    </source>
</evidence>
<organism evidence="9 10">
    <name type="scientific">Lachnellula hyalina</name>
    <dbReference type="NCBI Taxonomy" id="1316788"/>
    <lineage>
        <taxon>Eukaryota</taxon>
        <taxon>Fungi</taxon>
        <taxon>Dikarya</taxon>
        <taxon>Ascomycota</taxon>
        <taxon>Pezizomycotina</taxon>
        <taxon>Leotiomycetes</taxon>
        <taxon>Helotiales</taxon>
        <taxon>Lachnaceae</taxon>
        <taxon>Lachnellula</taxon>
    </lineage>
</organism>
<evidence type="ECO:0000256" key="7">
    <source>
        <dbReference type="SAM" id="Phobius"/>
    </source>
</evidence>
<feature type="transmembrane region" description="Helical" evidence="7">
    <location>
        <begin position="129"/>
        <end position="152"/>
    </location>
</feature>
<feature type="domain" description="Rhodopsin" evidence="8">
    <location>
        <begin position="28"/>
        <end position="269"/>
    </location>
</feature>
<evidence type="ECO:0000256" key="6">
    <source>
        <dbReference type="SAM" id="MobiDB-lite"/>
    </source>
</evidence>
<evidence type="ECO:0000256" key="5">
    <source>
        <dbReference type="ARBA" id="ARBA00038359"/>
    </source>
</evidence>
<dbReference type="GO" id="GO:0016020">
    <property type="term" value="C:membrane"/>
    <property type="evidence" value="ECO:0007669"/>
    <property type="project" value="UniProtKB-SubCell"/>
</dbReference>
<dbReference type="Proteomes" id="UP000431533">
    <property type="component" value="Unassembled WGS sequence"/>
</dbReference>
<evidence type="ECO:0000256" key="1">
    <source>
        <dbReference type="ARBA" id="ARBA00004141"/>
    </source>
</evidence>
<dbReference type="AlphaFoldDB" id="A0A8H8QUJ8"/>
<keyword evidence="10" id="KW-1185">Reference proteome</keyword>
<feature type="transmembrane region" description="Helical" evidence="7">
    <location>
        <begin position="245"/>
        <end position="263"/>
    </location>
</feature>
<feature type="transmembrane region" description="Helical" evidence="7">
    <location>
        <begin position="207"/>
        <end position="225"/>
    </location>
</feature>
<feature type="transmembrane region" description="Helical" evidence="7">
    <location>
        <begin position="98"/>
        <end position="117"/>
    </location>
</feature>
<dbReference type="OrthoDB" id="3648173at2759"/>
<name>A0A8H8QUJ8_9HELO</name>
<comment type="subcellular location">
    <subcellularLocation>
        <location evidence="1">Membrane</location>
        <topology evidence="1">Multi-pass membrane protein</topology>
    </subcellularLocation>
</comment>
<evidence type="ECO:0000256" key="4">
    <source>
        <dbReference type="ARBA" id="ARBA00023136"/>
    </source>
</evidence>
<evidence type="ECO:0000313" key="10">
    <source>
        <dbReference type="Proteomes" id="UP000431533"/>
    </source>
</evidence>
<dbReference type="EMBL" id="QGMH01000276">
    <property type="protein sequence ID" value="TVY22386.1"/>
    <property type="molecule type" value="Genomic_DNA"/>
</dbReference>
<proteinExistence type="inferred from homology"/>
<comment type="caution">
    <text evidence="9">The sequence shown here is derived from an EMBL/GenBank/DDBJ whole genome shotgun (WGS) entry which is preliminary data.</text>
</comment>
<comment type="similarity">
    <text evidence="5">Belongs to the SAT4 family.</text>
</comment>
<dbReference type="PANTHER" id="PTHR33048">
    <property type="entry name" value="PTH11-LIKE INTEGRAL MEMBRANE PROTEIN (AFU_ORTHOLOGUE AFUA_5G11245)"/>
    <property type="match status" value="1"/>
</dbReference>